<name>A0A9P0Q1D6_ACAOB</name>
<protein>
    <submittedName>
        <fullName evidence="2">Uncharacterized protein</fullName>
    </submittedName>
</protein>
<dbReference type="OrthoDB" id="10605475at2759"/>
<evidence type="ECO:0000313" key="3">
    <source>
        <dbReference type="Proteomes" id="UP001152888"/>
    </source>
</evidence>
<evidence type="ECO:0000313" key="2">
    <source>
        <dbReference type="EMBL" id="CAH2006971.1"/>
    </source>
</evidence>
<sequence length="74" mass="8171">MSSNIQRDPDSTVEWPAKRKRKTRKCEVIKQLKVAGAAHTNQKGIHVPARSIGPNCGINIQKISALDLVLVIIK</sequence>
<dbReference type="AlphaFoldDB" id="A0A9P0Q1D6"/>
<dbReference type="EMBL" id="CAKOFQ010007722">
    <property type="protein sequence ID" value="CAH2006971.1"/>
    <property type="molecule type" value="Genomic_DNA"/>
</dbReference>
<feature type="region of interest" description="Disordered" evidence="1">
    <location>
        <begin position="1"/>
        <end position="21"/>
    </location>
</feature>
<evidence type="ECO:0000256" key="1">
    <source>
        <dbReference type="SAM" id="MobiDB-lite"/>
    </source>
</evidence>
<organism evidence="2 3">
    <name type="scientific">Acanthoscelides obtectus</name>
    <name type="common">Bean weevil</name>
    <name type="synonym">Bruchus obtectus</name>
    <dbReference type="NCBI Taxonomy" id="200917"/>
    <lineage>
        <taxon>Eukaryota</taxon>
        <taxon>Metazoa</taxon>
        <taxon>Ecdysozoa</taxon>
        <taxon>Arthropoda</taxon>
        <taxon>Hexapoda</taxon>
        <taxon>Insecta</taxon>
        <taxon>Pterygota</taxon>
        <taxon>Neoptera</taxon>
        <taxon>Endopterygota</taxon>
        <taxon>Coleoptera</taxon>
        <taxon>Polyphaga</taxon>
        <taxon>Cucujiformia</taxon>
        <taxon>Chrysomeloidea</taxon>
        <taxon>Chrysomelidae</taxon>
        <taxon>Bruchinae</taxon>
        <taxon>Bruchini</taxon>
        <taxon>Acanthoscelides</taxon>
    </lineage>
</organism>
<gene>
    <name evidence="2" type="ORF">ACAOBT_LOCUS29403</name>
</gene>
<keyword evidence="3" id="KW-1185">Reference proteome</keyword>
<comment type="caution">
    <text evidence="2">The sequence shown here is derived from an EMBL/GenBank/DDBJ whole genome shotgun (WGS) entry which is preliminary data.</text>
</comment>
<reference evidence="2" key="1">
    <citation type="submission" date="2022-03" db="EMBL/GenBank/DDBJ databases">
        <authorList>
            <person name="Sayadi A."/>
        </authorList>
    </citation>
    <scope>NUCLEOTIDE SEQUENCE</scope>
</reference>
<accession>A0A9P0Q1D6</accession>
<dbReference type="Proteomes" id="UP001152888">
    <property type="component" value="Unassembled WGS sequence"/>
</dbReference>
<proteinExistence type="predicted"/>